<evidence type="ECO:0000256" key="2">
    <source>
        <dbReference type="SAM" id="MobiDB-lite"/>
    </source>
</evidence>
<feature type="compositionally biased region" description="Polar residues" evidence="2">
    <location>
        <begin position="561"/>
        <end position="578"/>
    </location>
</feature>
<reference evidence="3 4" key="1">
    <citation type="journal article" date="2020" name="ISME J.">
        <title>Uncovering the hidden diversity of litter-decomposition mechanisms in mushroom-forming fungi.</title>
        <authorList>
            <person name="Floudas D."/>
            <person name="Bentzer J."/>
            <person name="Ahren D."/>
            <person name="Johansson T."/>
            <person name="Persson P."/>
            <person name="Tunlid A."/>
        </authorList>
    </citation>
    <scope>NUCLEOTIDE SEQUENCE [LARGE SCALE GENOMIC DNA]</scope>
    <source>
        <strain evidence="3 4">CBS 291.85</strain>
    </source>
</reference>
<dbReference type="SUPFAM" id="SSF88723">
    <property type="entry name" value="PIN domain-like"/>
    <property type="match status" value="1"/>
</dbReference>
<comment type="caution">
    <text evidence="3">The sequence shown here is derived from an EMBL/GenBank/DDBJ whole genome shotgun (WGS) entry which is preliminary data.</text>
</comment>
<sequence>MGVHGLTGYLRSNRRPLSETIAVSSENPNSNPIHLVVDGWSFIYELHNKSTLPWVYGGEYRDFGRLVTSVVQAWLHLGFKLSFVFDGPIPAIKFSTLISRTTKSNIEPSLLFFRTSPVSRSTPRFLNESRIIPPLSYSTTISALKALENDSVTLHFADEEGDPYAVELAGKLGAYVVGNDSDFVVLNTDGYMGFVPLDEMVWSAVVPEDESVAGEESGESQWQEYRAPKARKKTNKDPRFGRGIIPPEETPGLTLSFTVYNPNVLAAHLKIPVSLLPLLGALLGNDFSNQSAVKTVQQLFFERQMTPSVRINKVAATLQSILSPTVQKRRSKHQVEGVVDLIDKTVRTLLIYSIDRMGQGEIEEIVDRIVEATLQYAIPRVEEESWNDIWPTEVCALHKPEDCPMLSLMSQDLKDREQLDGDEEIEETAKHDHIRSLLLKAYRIGNLSPLIVNCLNTATFWPRHFLESPDQETVSRMTRVIRQWCYAVLDDSIGLPRFPDEADSNADAEETRSEESDQDELIDVVESNSEDEGSSSENDTDLLAPLRGALQRLHDPARTVDGQTPGQPSSSVSVSTLEIPSVPRQKPAVITEYLRRGTRVADEPVTVPSLKELLPDTGSEQENSIPICFLLRPADERLDAMLYAFGSDSPIIRSLPPSQISIALALRWVLKETNQYIIDKGPSKHNQKWTRREIRCLLASFHWKIPSASAIEMAYPPIVDRHVQLTAQILQSLESVQLLAEVMLLSERVSSPALPFSGKTFHSLLTGSTTLEEFDVPEALLEACIGGMESCLGEDIVKKSRKKAKDRNDARPAPSSIKSKTASGIQKRGLFDLLNDAEV</sequence>
<evidence type="ECO:0000313" key="4">
    <source>
        <dbReference type="Proteomes" id="UP000559256"/>
    </source>
</evidence>
<organism evidence="3 4">
    <name type="scientific">Tetrapyrgos nigripes</name>
    <dbReference type="NCBI Taxonomy" id="182062"/>
    <lineage>
        <taxon>Eukaryota</taxon>
        <taxon>Fungi</taxon>
        <taxon>Dikarya</taxon>
        <taxon>Basidiomycota</taxon>
        <taxon>Agaricomycotina</taxon>
        <taxon>Agaricomycetes</taxon>
        <taxon>Agaricomycetidae</taxon>
        <taxon>Agaricales</taxon>
        <taxon>Marasmiineae</taxon>
        <taxon>Marasmiaceae</taxon>
        <taxon>Tetrapyrgos</taxon>
    </lineage>
</organism>
<dbReference type="EMBL" id="JAACJM010000113">
    <property type="protein sequence ID" value="KAF5345284.1"/>
    <property type="molecule type" value="Genomic_DNA"/>
</dbReference>
<dbReference type="OrthoDB" id="25987at2759"/>
<feature type="region of interest" description="Disordered" evidence="2">
    <location>
        <begin position="557"/>
        <end position="578"/>
    </location>
</feature>
<feature type="region of interest" description="Disordered" evidence="2">
    <location>
        <begin position="801"/>
        <end position="823"/>
    </location>
</feature>
<accession>A0A8H5FQE2</accession>
<dbReference type="Gene3D" id="3.40.50.1010">
    <property type="entry name" value="5'-nuclease"/>
    <property type="match status" value="1"/>
</dbReference>
<dbReference type="AlphaFoldDB" id="A0A8H5FQE2"/>
<feature type="region of interest" description="Disordered" evidence="2">
    <location>
        <begin position="496"/>
        <end position="521"/>
    </location>
</feature>
<keyword evidence="4" id="KW-1185">Reference proteome</keyword>
<dbReference type="PANTHER" id="PTHR15665">
    <property type="entry name" value="ASTEROID PROTEIN"/>
    <property type="match status" value="1"/>
</dbReference>
<evidence type="ECO:0000256" key="1">
    <source>
        <dbReference type="ARBA" id="ARBA00007398"/>
    </source>
</evidence>
<comment type="similarity">
    <text evidence="1">Belongs to the asteroid family.</text>
</comment>
<evidence type="ECO:0000313" key="3">
    <source>
        <dbReference type="EMBL" id="KAF5345284.1"/>
    </source>
</evidence>
<dbReference type="PANTHER" id="PTHR15665:SF1">
    <property type="entry name" value="PROTEIN ASTEROID HOMOLOG 1"/>
    <property type="match status" value="1"/>
</dbReference>
<name>A0A8H5FQE2_9AGAR</name>
<evidence type="ECO:0008006" key="5">
    <source>
        <dbReference type="Google" id="ProtNLM"/>
    </source>
</evidence>
<protein>
    <recommendedName>
        <fullName evidence="5">Asteroid domain-containing protein</fullName>
    </recommendedName>
</protein>
<dbReference type="Proteomes" id="UP000559256">
    <property type="component" value="Unassembled WGS sequence"/>
</dbReference>
<gene>
    <name evidence="3" type="ORF">D9758_008419</name>
</gene>
<dbReference type="InterPro" id="IPR029060">
    <property type="entry name" value="PIN-like_dom_sf"/>
</dbReference>
<dbReference type="InterPro" id="IPR026832">
    <property type="entry name" value="Asteroid"/>
</dbReference>
<proteinExistence type="inferred from homology"/>